<dbReference type="EMBL" id="JAMBQA010000003">
    <property type="protein sequence ID" value="MDG0845958.1"/>
    <property type="molecule type" value="Genomic_DNA"/>
</dbReference>
<feature type="transmembrane region" description="Helical" evidence="5">
    <location>
        <begin position="6"/>
        <end position="24"/>
    </location>
</feature>
<dbReference type="GO" id="GO:0016020">
    <property type="term" value="C:membrane"/>
    <property type="evidence" value="ECO:0007669"/>
    <property type="project" value="UniProtKB-SubCell"/>
</dbReference>
<comment type="caution">
    <text evidence="7">The sequence shown here is derived from an EMBL/GenBank/DDBJ whole genome shotgun (WGS) entry which is preliminary data.</text>
</comment>
<feature type="transmembrane region" description="Helical" evidence="5">
    <location>
        <begin position="31"/>
        <end position="56"/>
    </location>
</feature>
<protein>
    <submittedName>
        <fullName evidence="7">TM2 domain-containing protein</fullName>
    </submittedName>
</protein>
<keyword evidence="2 5" id="KW-0812">Transmembrane</keyword>
<dbReference type="RefSeq" id="WP_002511953.1">
    <property type="nucleotide sequence ID" value="NZ_CP013114.1"/>
</dbReference>
<evidence type="ECO:0000256" key="5">
    <source>
        <dbReference type="SAM" id="Phobius"/>
    </source>
</evidence>
<name>A0A9X4L3Y9_9STAP</name>
<dbReference type="Pfam" id="PF05154">
    <property type="entry name" value="TM2"/>
    <property type="match status" value="1"/>
</dbReference>
<dbReference type="KEGG" id="seqo:SE1039_01310"/>
<evidence type="ECO:0000256" key="2">
    <source>
        <dbReference type="ARBA" id="ARBA00022692"/>
    </source>
</evidence>
<evidence type="ECO:0000259" key="6">
    <source>
        <dbReference type="Pfam" id="PF05154"/>
    </source>
</evidence>
<dbReference type="InterPro" id="IPR007829">
    <property type="entry name" value="TM2"/>
</dbReference>
<dbReference type="GeneID" id="69847005"/>
<keyword evidence="4 5" id="KW-0472">Membrane</keyword>
<proteinExistence type="predicted"/>
<dbReference type="Proteomes" id="UP001152422">
    <property type="component" value="Unassembled WGS sequence"/>
</dbReference>
<keyword evidence="3 5" id="KW-1133">Transmembrane helix</keyword>
<accession>A0A9X4L3Y9</accession>
<evidence type="ECO:0000256" key="4">
    <source>
        <dbReference type="ARBA" id="ARBA00023136"/>
    </source>
</evidence>
<keyword evidence="8" id="KW-1185">Reference proteome</keyword>
<feature type="domain" description="TM2" evidence="6">
    <location>
        <begin position="1"/>
        <end position="52"/>
    </location>
</feature>
<reference evidence="7" key="1">
    <citation type="submission" date="2022-05" db="EMBL/GenBank/DDBJ databases">
        <title>Comparative genomics of Staphylococcus equorum isolates.</title>
        <authorList>
            <person name="Luelf R.H."/>
        </authorList>
    </citation>
    <scope>NUCLEOTIDE SEQUENCE</scope>
    <source>
        <strain evidence="7">TMW 2.2497</strain>
    </source>
</reference>
<evidence type="ECO:0000313" key="8">
    <source>
        <dbReference type="Proteomes" id="UP001152422"/>
    </source>
</evidence>
<sequence>MKVNKIIYMLLAFFLGGLGVHKFYSNKRKLGILYFVFCWTGIPEIIGIVEAILTVFKKADSNGDITV</sequence>
<evidence type="ECO:0000313" key="7">
    <source>
        <dbReference type="EMBL" id="MDG0845958.1"/>
    </source>
</evidence>
<organism evidence="7 8">
    <name type="scientific">Staphylococcus equorum</name>
    <dbReference type="NCBI Taxonomy" id="246432"/>
    <lineage>
        <taxon>Bacteria</taxon>
        <taxon>Bacillati</taxon>
        <taxon>Bacillota</taxon>
        <taxon>Bacilli</taxon>
        <taxon>Bacillales</taxon>
        <taxon>Staphylococcaceae</taxon>
        <taxon>Staphylococcus</taxon>
    </lineage>
</organism>
<comment type="subcellular location">
    <subcellularLocation>
        <location evidence="1">Membrane</location>
        <topology evidence="1">Multi-pass membrane protein</topology>
    </subcellularLocation>
</comment>
<evidence type="ECO:0000256" key="3">
    <source>
        <dbReference type="ARBA" id="ARBA00022989"/>
    </source>
</evidence>
<gene>
    <name evidence="7" type="ORF">M4L89_06935</name>
</gene>
<evidence type="ECO:0000256" key="1">
    <source>
        <dbReference type="ARBA" id="ARBA00004141"/>
    </source>
</evidence>
<dbReference type="AlphaFoldDB" id="A0A9X4L3Y9"/>